<dbReference type="AlphaFoldDB" id="A0A9Q9CK57"/>
<reference evidence="3 4" key="1">
    <citation type="submission" date="2021-03" db="EMBL/GenBank/DDBJ databases">
        <title>Comparative Genomics and Metabolomics in the genus Turicibacter.</title>
        <authorList>
            <person name="Maki J."/>
            <person name="Looft T."/>
        </authorList>
    </citation>
    <scope>NUCLEOTIDE SEQUENCE</scope>
    <source>
        <strain evidence="3">ISU324</strain>
        <strain evidence="2 4">MMM721</strain>
    </source>
</reference>
<keyword evidence="4" id="KW-1185">Reference proteome</keyword>
<dbReference type="Proteomes" id="UP001058016">
    <property type="component" value="Chromosome"/>
</dbReference>
<evidence type="ECO:0000313" key="5">
    <source>
        <dbReference type="Proteomes" id="UP001058072"/>
    </source>
</evidence>
<evidence type="ECO:0000313" key="2">
    <source>
        <dbReference type="EMBL" id="UUF05927.1"/>
    </source>
</evidence>
<evidence type="ECO:0000256" key="1">
    <source>
        <dbReference type="SAM" id="Phobius"/>
    </source>
</evidence>
<evidence type="ECO:0000313" key="4">
    <source>
        <dbReference type="Proteomes" id="UP001058016"/>
    </source>
</evidence>
<keyword evidence="1" id="KW-1133">Transmembrane helix</keyword>
<dbReference type="InterPro" id="IPR010690">
    <property type="entry name" value="YqfD"/>
</dbReference>
<accession>A0A9Q9CK57</accession>
<dbReference type="EMBL" id="CP071250">
    <property type="protein sequence ID" value="UUF08626.1"/>
    <property type="molecule type" value="Genomic_DNA"/>
</dbReference>
<name>A0A9Q9CK57_9FIRM</name>
<protein>
    <submittedName>
        <fullName evidence="3">Sporulation protein YqfD</fullName>
    </submittedName>
</protein>
<dbReference type="RefSeq" id="WP_212724384.1">
    <property type="nucleotide sequence ID" value="NZ_JABTTG010000008.1"/>
</dbReference>
<gene>
    <name evidence="2" type="ORF">J0J69_12980</name>
    <name evidence="3" type="ORF">J0J70_00965</name>
</gene>
<sequence length="376" mass="44178">MNNKWLSIFITKVQIIVPSMTEVTQLRCQNIMIYGVKKHEDGYLVTIRKDVAKQLETRYPIVTELSIYPAILKIIVPIVALTCLLMILMNKHTIGYRINGNLNTQEQQELEALLEPHFNQVGPFHFLKSEVEDIKTELEAYYNEYVWINIYRKGTDIVFDVYNTPVDERDDLDTYSDTLYAKRSGIIKNYKVSSCRVLVEQNQLVKEGDPLVTCYVEQPYTTEIIPIEDTAKGEVWADTWYEVNVTAEKVDVQEGFTANKQTTYVLHLGGMKFNFPSQEIAYEKYEEVTKEYNPFFFMEESPLYLEKRQYYEKRDIMRVNTSEELKANLLTLVKNKFKQETDGEFIIKNLEIISEEETETQFIYKCHLTIYENIAY</sequence>
<dbReference type="Proteomes" id="UP001058072">
    <property type="component" value="Chromosome"/>
</dbReference>
<organism evidence="3 5">
    <name type="scientific">Turicibacter bilis</name>
    <dbReference type="NCBI Taxonomy" id="2735723"/>
    <lineage>
        <taxon>Bacteria</taxon>
        <taxon>Bacillati</taxon>
        <taxon>Bacillota</taxon>
        <taxon>Erysipelotrichia</taxon>
        <taxon>Erysipelotrichales</taxon>
        <taxon>Turicibacteraceae</taxon>
        <taxon>Turicibacter</taxon>
    </lineage>
</organism>
<proteinExistence type="predicted"/>
<evidence type="ECO:0000313" key="3">
    <source>
        <dbReference type="EMBL" id="UUF08626.1"/>
    </source>
</evidence>
<dbReference type="EMBL" id="CP071249">
    <property type="protein sequence ID" value="UUF05927.1"/>
    <property type="molecule type" value="Genomic_DNA"/>
</dbReference>
<keyword evidence="1" id="KW-0812">Transmembrane</keyword>
<dbReference type="Pfam" id="PF06898">
    <property type="entry name" value="YqfD"/>
    <property type="match status" value="1"/>
</dbReference>
<keyword evidence="1" id="KW-0472">Membrane</keyword>
<feature type="transmembrane region" description="Helical" evidence="1">
    <location>
        <begin position="67"/>
        <end position="88"/>
    </location>
</feature>